<sequence length="708" mass="73886">MTRMVKGANVPAPVEPLQIAVCRAKAPGAPVVDVSALLVAADGRVRGDADLVFGNQPHHPSGAARHLGRAPDDGGPLVADWLWLDLAGIEPGVDRVVVAASADGGPFGRVPGLDIRVTTMTGAPVAYFGVDDATTETAFVLGEFYRHRGGWKFRAVGQGWTTGLHGLATDFGVEVADTDPSPDSAPAAHGPAVSPPRPAPAAPATRPAAPAHGPAGAAQVASPSSAGAHTGGPAPAVDGAGVTRDGAGFGPDFVPFVRKGNAHKTFAVPRTVPAGPALLQVELEDDAGRVQVKLLGASGDRGEELWRGDRNRIRARFLVQVPEDRPLRLGIRASRWWTVKLVPVSHAEPFTGHAHGHDFDVLRYDGPADDLHYRVDATDGADAAFGLGAVFPGEDPMTPRPAPAPEAAGGTATGVVRLPGPALLQVRGRAFWSLNAASGPPVLAEYGSGRRAGAPVEIVNPLPGSPVILEYHLAEGPTSRFYEATETDEYGQERALLFAHRDGMRGRVLLFTDGRAATRVRIRSVARWALRLLPPESARPLVEGVRGKGTDVLVHRGGASVVTLTGSAGRAPYYRVEAGAADAIAPAPVLEAAGSRPARGPVPGEPGVPAYVTVRCGGMGWTLGLTEADGPRRFAESVEGHGYEVVHYTGRPGEARVECGEDGPVELWLLDKHFAPDRRIAAGPGRHEIQPGPVQVRGLGRWRITVGG</sequence>
<dbReference type="KEGG" id="spri:SPRI_4874"/>
<feature type="region of interest" description="Disordered" evidence="2">
    <location>
        <begin position="174"/>
        <end position="243"/>
    </location>
</feature>
<dbReference type="PANTHER" id="PTHR32097">
    <property type="entry name" value="CAMP-BINDING PROTEIN 1-RELATED"/>
    <property type="match status" value="1"/>
</dbReference>
<dbReference type="EMBL" id="CP011340">
    <property type="protein sequence ID" value="ALC23180.1"/>
    <property type="molecule type" value="Genomic_DNA"/>
</dbReference>
<evidence type="ECO:0000256" key="1">
    <source>
        <dbReference type="ARBA" id="ARBA00008775"/>
    </source>
</evidence>
<feature type="domain" description="TerD" evidence="3">
    <location>
        <begin position="29"/>
        <end position="171"/>
    </location>
</feature>
<dbReference type="Gene3D" id="2.60.60.30">
    <property type="entry name" value="sav2460 like domains"/>
    <property type="match status" value="1"/>
</dbReference>
<evidence type="ECO:0000256" key="2">
    <source>
        <dbReference type="SAM" id="MobiDB-lite"/>
    </source>
</evidence>
<evidence type="ECO:0000259" key="3">
    <source>
        <dbReference type="Pfam" id="PF02342"/>
    </source>
</evidence>
<accession>A0A0M4DM24</accession>
<reference evidence="4 5" key="1">
    <citation type="submission" date="2015-08" db="EMBL/GenBank/DDBJ databases">
        <title>Genome sequence of the pristinamycin over-producing bacterium Streptomyces pristinaespiralis HCCB10218.</title>
        <authorList>
            <person name="Tian J."/>
            <person name="Yang J."/>
            <person name="Li L."/>
            <person name="Ruan L."/>
            <person name="Wei W."/>
            <person name="Zheng G."/>
            <person name="Wei Z."/>
            <person name="Yang S."/>
            <person name="Ge M."/>
            <person name="Jiang W."/>
            <person name="Lu Y."/>
        </authorList>
    </citation>
    <scope>NUCLEOTIDE SEQUENCE [LARGE SCALE GENOMIC DNA]</scope>
    <source>
        <strain evidence="4 5">HCCB 10218</strain>
    </source>
</reference>
<dbReference type="GeneID" id="97238637"/>
<dbReference type="PANTHER" id="PTHR32097:SF4">
    <property type="entry name" value="GENERAL STRESS PROTEIN 16U"/>
    <property type="match status" value="1"/>
</dbReference>
<protein>
    <recommendedName>
        <fullName evidence="3">TerD domain-containing protein</fullName>
    </recommendedName>
</protein>
<gene>
    <name evidence="4" type="ORF">SPRI_4874</name>
</gene>
<proteinExistence type="inferred from homology"/>
<evidence type="ECO:0000313" key="4">
    <source>
        <dbReference type="EMBL" id="ALC23180.1"/>
    </source>
</evidence>
<dbReference type="Pfam" id="PF02342">
    <property type="entry name" value="TerD"/>
    <property type="match status" value="1"/>
</dbReference>
<dbReference type="CDD" id="cd06974">
    <property type="entry name" value="TerD_like"/>
    <property type="match status" value="1"/>
</dbReference>
<evidence type="ECO:0000313" key="5">
    <source>
        <dbReference type="Proteomes" id="UP000060513"/>
    </source>
</evidence>
<dbReference type="RefSeq" id="WP_238996251.1">
    <property type="nucleotide sequence ID" value="NZ_CP011340.1"/>
</dbReference>
<organism evidence="4">
    <name type="scientific">Streptomyces pristinaespiralis</name>
    <dbReference type="NCBI Taxonomy" id="38300"/>
    <lineage>
        <taxon>Bacteria</taxon>
        <taxon>Bacillati</taxon>
        <taxon>Actinomycetota</taxon>
        <taxon>Actinomycetes</taxon>
        <taxon>Kitasatosporales</taxon>
        <taxon>Streptomycetaceae</taxon>
        <taxon>Streptomyces</taxon>
    </lineage>
</organism>
<dbReference type="Proteomes" id="UP000060513">
    <property type="component" value="Chromosome"/>
</dbReference>
<name>A0A0M4DM24_STRPR</name>
<feature type="compositionally biased region" description="Low complexity" evidence="2">
    <location>
        <begin position="231"/>
        <end position="242"/>
    </location>
</feature>
<dbReference type="STRING" id="38300.SPRI_4874"/>
<feature type="compositionally biased region" description="Low complexity" evidence="2">
    <location>
        <begin position="202"/>
        <end position="222"/>
    </location>
</feature>
<comment type="similarity">
    <text evidence="1">Belongs to the CAPAB/TerDEXZ family.</text>
</comment>
<dbReference type="AlphaFoldDB" id="A0A0M4DM24"/>
<dbReference type="InterPro" id="IPR003325">
    <property type="entry name" value="TerD"/>
</dbReference>
<dbReference type="PATRIC" id="fig|38300.4.peg.5110"/>
<dbReference type="InterPro" id="IPR051324">
    <property type="entry name" value="Stress/Tellurium_Resist"/>
</dbReference>